<proteinExistence type="predicted"/>
<keyword evidence="2" id="KW-0472">Membrane</keyword>
<dbReference type="InterPro" id="IPR053156">
    <property type="entry name" value="T6SS_TssM-like"/>
</dbReference>
<gene>
    <name evidence="6" type="primary">tssM</name>
    <name evidence="6" type="ORF">ACG0Z6_04135</name>
</gene>
<dbReference type="InterPro" id="IPR009612">
    <property type="entry name" value="IcmF-rel"/>
</dbReference>
<accession>A0ABW7FT18</accession>
<dbReference type="InterPro" id="IPR027417">
    <property type="entry name" value="P-loop_NTPase"/>
</dbReference>
<dbReference type="InterPro" id="IPR025743">
    <property type="entry name" value="TssM1_N"/>
</dbReference>
<evidence type="ECO:0000256" key="2">
    <source>
        <dbReference type="SAM" id="Phobius"/>
    </source>
</evidence>
<dbReference type="NCBIfam" id="TIGR03348">
    <property type="entry name" value="VI_IcmF"/>
    <property type="match status" value="1"/>
</dbReference>
<feature type="domain" description="Type VI secretion system IcmF C-terminal" evidence="3">
    <location>
        <begin position="1291"/>
        <end position="1394"/>
    </location>
</feature>
<dbReference type="Pfam" id="PF14331">
    <property type="entry name" value="IcmF-related_N"/>
    <property type="match status" value="1"/>
</dbReference>
<sequence length="1412" mass="154978">MSAFMQSAKFRALLVFLGVVLLGLAIWFVGPLLAFGEARPLASVSARVITLVLLLLLGVFVLLEWTLSVLAVVALCLLVWHAGPLLALGDAQNPWRPLAGEWPRVLTIAVIALVYLVWALLRLWHMIRNDEAFAKRVFRLEQRNPAQALAREEIRVLQTKADRATTELRRMRSTVAGHTGAVTAFLRRLVEGKRYLYELPWYMLIGHPGAGKSSLITNAGLTFPLADQMQAASVFSLEGPDRGTLNCNWWFTNEAVLIDTAGRYTAPDDAVGSHDDSPEAQRRRGADAPDFQDSALHLESKSQAEWKGFLGVLRKARPRAPINGALLAVDLGELCSSSDADLLAHAARLRARLSELREQLGIRFPVYVMLTKSDLLPGFNAYFDALSSEARAQVWGLTLPLQDSAAAPAPGSPEASGTGLQQRLTQELELLRERLAQGLSTRLQEEYDVDRRQALYLLPHELQALIPRLVRLLGHVFADSRFDTTQHQHMLRGVYFTSAAQPQVQDGPLADRQALIPRLMRALQARKGQAKGPAPQLSEGSHASFFITDVMREVVFSEAHLVRPNLRWEARFRLLRLLGHALVILLFVWLASAVWLSQKNNHDYLNDVAQRTEQLHKKVAAAQVAEHPERIAGLLTDARQLAQFTGLDLAQPDASYQYGLYSPPPVVQQASQLYAHLQDHMVLPVVIQRMEYRLQRAVLEGDEVDAYATLRAYLLLHDAQRFANDKSAAADLRAWVVDDWRGKDDAAEPAAANAATPSAAQSAKPAAPAASAAAPRLPKAVPSLAQSFGNSAVMVEHLRELFSGQRPVQSRQTSNEALVKRVRQFLETRSTSERLYERTKRAVASDTPRDFSLVRALGPQAGAVFRRDSSASLEQGVPGLFTYDGYHDVFAKRLSELVKTAIDDDAWAMGRSAAAPGQANAAARPASGEDLAALMEDVRRQYLQEYARHWSSFLSDLRLREPAAGDAMAFEVGLIRQLAAADSPLARLGRMAARETTLSRPLVGLEPREKSLIDRASDELAKNTAKLNDSLGLRPEQRLERQVVDDSFAALREVVVGQPDPAQGAVVPPRMELVAGVLNEYYTTLVVAQTAIEGQSLPPPAGDSANKLRIEAGKLPAPFRQVLLDVSSMGSDKVARGAAAILRTQARTQLDRLMGLMTVMVTEPCRRQIAGRYPFANSTQEVAADDFNAFFAAGGAADEYFTKYLLPLVDTSARPWRYKSPESAQLMVGPEGLAEGKPLAPVSNGPTLLGELLRLLQVSGPPLEPFLYVQAIRETYFREPGAKRMSWKQDIRVASLDPTVTELVIDVDGQVQRYAHGPVQAWVTSWPGPRGGLGLDLSVQPKLRPDTAVLQARGPWAPLRLLERGKVTPGASGGRLGLEVSFDGRKAVLEVQTQGLNPLGADLLRQFKCPAV</sequence>
<dbReference type="SUPFAM" id="SSF52540">
    <property type="entry name" value="P-loop containing nucleoside triphosphate hydrolases"/>
    <property type="match status" value="1"/>
</dbReference>
<protein>
    <submittedName>
        <fullName evidence="6">Type VI secretion system membrane subunit TssM</fullName>
    </submittedName>
</protein>
<feature type="region of interest" description="Disordered" evidence="1">
    <location>
        <begin position="747"/>
        <end position="771"/>
    </location>
</feature>
<dbReference type="PANTHER" id="PTHR36153">
    <property type="entry name" value="INNER MEMBRANE PROTEIN-RELATED"/>
    <property type="match status" value="1"/>
</dbReference>
<feature type="transmembrane region" description="Helical" evidence="2">
    <location>
        <begin position="41"/>
        <end position="62"/>
    </location>
</feature>
<keyword evidence="7" id="KW-1185">Reference proteome</keyword>
<name>A0ABW7FT18_9BURK</name>
<evidence type="ECO:0000259" key="4">
    <source>
        <dbReference type="Pfam" id="PF06761"/>
    </source>
</evidence>
<dbReference type="PANTHER" id="PTHR36153:SF1">
    <property type="entry name" value="TYPE VI SECRETION SYSTEM COMPONENT TSSM1"/>
    <property type="match status" value="1"/>
</dbReference>
<dbReference type="InterPro" id="IPR010623">
    <property type="entry name" value="IcmF_C"/>
</dbReference>
<feature type="compositionally biased region" description="Low complexity" evidence="1">
    <location>
        <begin position="748"/>
        <end position="771"/>
    </location>
</feature>
<feature type="region of interest" description="Disordered" evidence="1">
    <location>
        <begin position="267"/>
        <end position="288"/>
    </location>
</feature>
<dbReference type="Proteomes" id="UP001606099">
    <property type="component" value="Unassembled WGS sequence"/>
</dbReference>
<dbReference type="InterPro" id="IPR017731">
    <property type="entry name" value="TssM1-like"/>
</dbReference>
<evidence type="ECO:0000259" key="3">
    <source>
        <dbReference type="Pfam" id="PF06744"/>
    </source>
</evidence>
<dbReference type="Pfam" id="PF06761">
    <property type="entry name" value="IcmF-related"/>
    <property type="match status" value="1"/>
</dbReference>
<feature type="domain" description="IcmF-related" evidence="4">
    <location>
        <begin position="635"/>
        <end position="997"/>
    </location>
</feature>
<feature type="transmembrane region" description="Helical" evidence="2">
    <location>
        <begin position="69"/>
        <end position="89"/>
    </location>
</feature>
<feature type="transmembrane region" description="Helical" evidence="2">
    <location>
        <begin position="101"/>
        <end position="121"/>
    </location>
</feature>
<organism evidence="6 7">
    <name type="scientific">Roseateles rivi</name>
    <dbReference type="NCBI Taxonomy" id="3299028"/>
    <lineage>
        <taxon>Bacteria</taxon>
        <taxon>Pseudomonadati</taxon>
        <taxon>Pseudomonadota</taxon>
        <taxon>Betaproteobacteria</taxon>
        <taxon>Burkholderiales</taxon>
        <taxon>Sphaerotilaceae</taxon>
        <taxon>Roseateles</taxon>
    </lineage>
</organism>
<dbReference type="RefSeq" id="WP_394458833.1">
    <property type="nucleotide sequence ID" value="NZ_JBIGHZ010000002.1"/>
</dbReference>
<feature type="domain" description="Type VI secretion system component TssM1 N-terminal" evidence="5">
    <location>
        <begin position="300"/>
        <end position="582"/>
    </location>
</feature>
<keyword evidence="2" id="KW-0812">Transmembrane</keyword>
<dbReference type="Gene3D" id="3.40.50.300">
    <property type="entry name" value="P-loop containing nucleotide triphosphate hydrolases"/>
    <property type="match status" value="1"/>
</dbReference>
<evidence type="ECO:0000259" key="5">
    <source>
        <dbReference type="Pfam" id="PF14331"/>
    </source>
</evidence>
<feature type="transmembrane region" description="Helical" evidence="2">
    <location>
        <begin position="577"/>
        <end position="596"/>
    </location>
</feature>
<evidence type="ECO:0000313" key="6">
    <source>
        <dbReference type="EMBL" id="MFG6447431.1"/>
    </source>
</evidence>
<feature type="transmembrane region" description="Helical" evidence="2">
    <location>
        <begin position="12"/>
        <end position="35"/>
    </location>
</feature>
<dbReference type="Pfam" id="PF06744">
    <property type="entry name" value="IcmF_C"/>
    <property type="match status" value="1"/>
</dbReference>
<feature type="compositionally biased region" description="Basic and acidic residues" evidence="1">
    <location>
        <begin position="271"/>
        <end position="287"/>
    </location>
</feature>
<evidence type="ECO:0000313" key="7">
    <source>
        <dbReference type="Proteomes" id="UP001606099"/>
    </source>
</evidence>
<dbReference type="EMBL" id="JBIGHZ010000002">
    <property type="protein sequence ID" value="MFG6447431.1"/>
    <property type="molecule type" value="Genomic_DNA"/>
</dbReference>
<comment type="caution">
    <text evidence="6">The sequence shown here is derived from an EMBL/GenBank/DDBJ whole genome shotgun (WGS) entry which is preliminary data.</text>
</comment>
<keyword evidence="2" id="KW-1133">Transmembrane helix</keyword>
<evidence type="ECO:0000256" key="1">
    <source>
        <dbReference type="SAM" id="MobiDB-lite"/>
    </source>
</evidence>
<reference evidence="6 7" key="1">
    <citation type="submission" date="2024-08" db="EMBL/GenBank/DDBJ databases">
        <authorList>
            <person name="Lu H."/>
        </authorList>
    </citation>
    <scope>NUCLEOTIDE SEQUENCE [LARGE SCALE GENOMIC DNA]</scope>
    <source>
        <strain evidence="6 7">BYS180W</strain>
    </source>
</reference>